<gene>
    <name evidence="5" type="ORF">HDU87_005866</name>
</gene>
<feature type="compositionally biased region" description="Polar residues" evidence="4">
    <location>
        <begin position="22"/>
        <end position="31"/>
    </location>
</feature>
<sequence length="1061" mass="116532">MANKKPPAAPRGGAPPAKQRRVGSSASSSTRVPAGNTKSRHRSHPVGIAYSSSTLRPISKRKAKRTGIDVFEASDDDEVERKMFARRSGGGGTLDEVDNYEYHVDEIADEDDEEIDEDEAFGESDEEKYGIFFEGRGGADDEADDNEYMDISDMLGANSAQPPLKPKIDNSMFRGLLPDRGDEFDDAGMDVDELESGDEDGDDEDEDEDEETAGQLSSFVLGLDGKGPRKRKRAVDRTEVYEESEYNLAARRAGDSSDDQDEDGDNTKKSRRVVGLDALMGSLGDAAGFAGLKKQVAALNKAKGKIDTVDAPLPKRVQDRVERQAAYAEAKKDLTKWQPLVKKNREAAHLKFPMNEPAAINISSGALVGKFEASSTGMEAEIKKILQEASLLEKSQAIAEELELNKISKKELAESRAELAKMRSLLFFKEQKQKKVAKIKSKAYRKLHRADKDKDITADLSIEELRRLDPEAARAEIEKRELKRAEARMSQKHNGKDKWTKKMLGKNNEETHAAQMEKISRGRELRKAITGREDSKSEDESAGGSDTGEGHAEAWRSELDDVEKEIDEAYDDAVQEKGVFAMKFMQRGAARSRKEAHQLVQRARDGFEKSDDYRDSDEEADDETQVPYTGRMTFERKPKESALDDFGRSDDEMNNVDGFSVRVANPIQVAAASMKTVFPAVSFQLEEKVRDASFVGNANRREIQDRAEDDGPTGDNVPIPNKVSVPEQQRKSSRPRLHEQIAVSSSDQDEDTPRKPVEDKNRQQLCDGEDNPWLAGADEVKAVKKRMLGSGVMDANASSISKAETAIEKHAQLKKAARRAAHDAAVVDVELNMQGVRALETLEACKAPAAPPTAPAVGTSAQLPAYAPSDSDSDFEGGNQKPKMVLASSIKQHLTQRDIMAMAFANDDVAADFAAEKGAEADRDAPKEVDLTLPGWGSWGGVGIKKKTNVVVKKPRPGDGVEKDARKDSKLKYVIINEKRMKKFVKYTTAHVPHGFDNKEQYERTIRAPLGREWNAAGAHTDMIKPRVQTKLGTVIAPLKFASTGGGKKGPAGKGGGKGKA</sequence>
<feature type="compositionally biased region" description="Basic and acidic residues" evidence="4">
    <location>
        <begin position="633"/>
        <end position="651"/>
    </location>
</feature>
<feature type="compositionally biased region" description="Acidic residues" evidence="4">
    <location>
        <begin position="109"/>
        <end position="126"/>
    </location>
</feature>
<dbReference type="Proteomes" id="UP001212152">
    <property type="component" value="Unassembled WGS sequence"/>
</dbReference>
<protein>
    <submittedName>
        <fullName evidence="5">Uncharacterized protein</fullName>
    </submittedName>
</protein>
<evidence type="ECO:0000256" key="1">
    <source>
        <dbReference type="ARBA" id="ARBA00004604"/>
    </source>
</evidence>
<feature type="compositionally biased region" description="Low complexity" evidence="4">
    <location>
        <begin position="1"/>
        <end position="17"/>
    </location>
</feature>
<feature type="region of interest" description="Disordered" evidence="4">
    <location>
        <begin position="479"/>
        <end position="563"/>
    </location>
</feature>
<feature type="compositionally biased region" description="Basic and acidic residues" evidence="4">
    <location>
        <begin position="751"/>
        <end position="762"/>
    </location>
</feature>
<dbReference type="InterPro" id="IPR006709">
    <property type="entry name" value="SSU_processome_Utp14"/>
</dbReference>
<dbReference type="GO" id="GO:0032040">
    <property type="term" value="C:small-subunit processome"/>
    <property type="evidence" value="ECO:0007669"/>
    <property type="project" value="InterPro"/>
</dbReference>
<comment type="caution">
    <text evidence="5">The sequence shown here is derived from an EMBL/GenBank/DDBJ whole genome shotgun (WGS) entry which is preliminary data.</text>
</comment>
<feature type="region of interest" description="Disordered" evidence="4">
    <location>
        <begin position="109"/>
        <end position="130"/>
    </location>
</feature>
<dbReference type="GO" id="GO:0006364">
    <property type="term" value="P:rRNA processing"/>
    <property type="evidence" value="ECO:0007669"/>
    <property type="project" value="InterPro"/>
</dbReference>
<keyword evidence="2" id="KW-0597">Phosphoprotein</keyword>
<feature type="compositionally biased region" description="Basic and acidic residues" evidence="4">
    <location>
        <begin position="479"/>
        <end position="500"/>
    </location>
</feature>
<name>A0AAD5TQ27_9FUNG</name>
<dbReference type="Pfam" id="PF04615">
    <property type="entry name" value="Utp14"/>
    <property type="match status" value="1"/>
</dbReference>
<feature type="region of interest" description="Disordered" evidence="4">
    <location>
        <begin position="156"/>
        <end position="271"/>
    </location>
</feature>
<evidence type="ECO:0000256" key="3">
    <source>
        <dbReference type="ARBA" id="ARBA00023242"/>
    </source>
</evidence>
<evidence type="ECO:0000313" key="5">
    <source>
        <dbReference type="EMBL" id="KAJ3183750.1"/>
    </source>
</evidence>
<feature type="region of interest" description="Disordered" evidence="4">
    <location>
        <begin position="1"/>
        <end position="63"/>
    </location>
</feature>
<feature type="compositionally biased region" description="Acidic residues" evidence="4">
    <location>
        <begin position="182"/>
        <end position="212"/>
    </location>
</feature>
<feature type="compositionally biased region" description="Basic and acidic residues" evidence="4">
    <location>
        <begin position="592"/>
        <end position="613"/>
    </location>
</feature>
<organism evidence="5 6">
    <name type="scientific">Geranomyces variabilis</name>
    <dbReference type="NCBI Taxonomy" id="109894"/>
    <lineage>
        <taxon>Eukaryota</taxon>
        <taxon>Fungi</taxon>
        <taxon>Fungi incertae sedis</taxon>
        <taxon>Chytridiomycota</taxon>
        <taxon>Chytridiomycota incertae sedis</taxon>
        <taxon>Chytridiomycetes</taxon>
        <taxon>Spizellomycetales</taxon>
        <taxon>Powellomycetaceae</taxon>
        <taxon>Geranomyces</taxon>
    </lineage>
</organism>
<feature type="compositionally biased region" description="Basic and acidic residues" evidence="4">
    <location>
        <begin position="548"/>
        <end position="559"/>
    </location>
</feature>
<feature type="compositionally biased region" description="Basic and acidic residues" evidence="4">
    <location>
        <begin position="518"/>
        <end position="539"/>
    </location>
</feature>
<dbReference type="PANTHER" id="PTHR14150">
    <property type="entry name" value="U3 SMALL NUCLEOLAR RNA-ASSOCIATED PROTEIN 14"/>
    <property type="match status" value="1"/>
</dbReference>
<evidence type="ECO:0000256" key="2">
    <source>
        <dbReference type="ARBA" id="ARBA00022553"/>
    </source>
</evidence>
<feature type="region of interest" description="Disordered" evidence="4">
    <location>
        <begin position="591"/>
        <end position="656"/>
    </location>
</feature>
<dbReference type="EMBL" id="JADGJQ010000005">
    <property type="protein sequence ID" value="KAJ3183750.1"/>
    <property type="molecule type" value="Genomic_DNA"/>
</dbReference>
<dbReference type="AlphaFoldDB" id="A0AAD5TQ27"/>
<accession>A0AAD5TQ27</accession>
<evidence type="ECO:0000256" key="4">
    <source>
        <dbReference type="SAM" id="MobiDB-lite"/>
    </source>
</evidence>
<keyword evidence="3" id="KW-0539">Nucleus</keyword>
<reference evidence="5" key="1">
    <citation type="submission" date="2020-05" db="EMBL/GenBank/DDBJ databases">
        <title>Phylogenomic resolution of chytrid fungi.</title>
        <authorList>
            <person name="Stajich J.E."/>
            <person name="Amses K."/>
            <person name="Simmons R."/>
            <person name="Seto K."/>
            <person name="Myers J."/>
            <person name="Bonds A."/>
            <person name="Quandt C.A."/>
            <person name="Barry K."/>
            <person name="Liu P."/>
            <person name="Grigoriev I."/>
            <person name="Longcore J.E."/>
            <person name="James T.Y."/>
        </authorList>
    </citation>
    <scope>NUCLEOTIDE SEQUENCE</scope>
    <source>
        <strain evidence="5">JEL0379</strain>
    </source>
</reference>
<dbReference type="PANTHER" id="PTHR14150:SF12">
    <property type="entry name" value="U3 SMALL NUCLEOLAR RNA-ASSOCIATED PROTEIN 14 HOMOLOG A"/>
    <property type="match status" value="1"/>
</dbReference>
<feature type="compositionally biased region" description="Acidic residues" evidence="4">
    <location>
        <begin position="614"/>
        <end position="624"/>
    </location>
</feature>
<comment type="subcellular location">
    <subcellularLocation>
        <location evidence="1">Nucleus</location>
        <location evidence="1">Nucleolus</location>
    </subcellularLocation>
</comment>
<evidence type="ECO:0000313" key="6">
    <source>
        <dbReference type="Proteomes" id="UP001212152"/>
    </source>
</evidence>
<proteinExistence type="predicted"/>
<feature type="region of interest" description="Disordered" evidence="4">
    <location>
        <begin position="696"/>
        <end position="772"/>
    </location>
</feature>
<keyword evidence="6" id="KW-1185">Reference proteome</keyword>
<feature type="region of interest" description="Disordered" evidence="4">
    <location>
        <begin position="849"/>
        <end position="881"/>
    </location>
</feature>